<name>A0A0C3QRI3_9AGAM</name>
<reference evidence="1 2" key="1">
    <citation type="submission" date="2014-04" db="EMBL/GenBank/DDBJ databases">
        <authorList>
            <consortium name="DOE Joint Genome Institute"/>
            <person name="Kuo A."/>
            <person name="Girlanda M."/>
            <person name="Perotto S."/>
            <person name="Kohler A."/>
            <person name="Nagy L.G."/>
            <person name="Floudas D."/>
            <person name="Copeland A."/>
            <person name="Barry K.W."/>
            <person name="Cichocki N."/>
            <person name="Veneault-Fourrey C."/>
            <person name="LaButti K."/>
            <person name="Lindquist E.A."/>
            <person name="Lipzen A."/>
            <person name="Lundell T."/>
            <person name="Morin E."/>
            <person name="Murat C."/>
            <person name="Sun H."/>
            <person name="Tunlid A."/>
            <person name="Henrissat B."/>
            <person name="Grigoriev I.V."/>
            <person name="Hibbett D.S."/>
            <person name="Martin F."/>
            <person name="Nordberg H.P."/>
            <person name="Cantor M.N."/>
            <person name="Hua S.X."/>
        </authorList>
    </citation>
    <scope>NUCLEOTIDE SEQUENCE [LARGE SCALE GENOMIC DNA]</scope>
    <source>
        <strain evidence="1 2">MUT 4182</strain>
    </source>
</reference>
<evidence type="ECO:0000313" key="1">
    <source>
        <dbReference type="EMBL" id="KIO30394.1"/>
    </source>
</evidence>
<feature type="non-terminal residue" evidence="1">
    <location>
        <position position="1"/>
    </location>
</feature>
<gene>
    <name evidence="1" type="ORF">M407DRAFT_242184</name>
</gene>
<dbReference type="Proteomes" id="UP000054248">
    <property type="component" value="Unassembled WGS sequence"/>
</dbReference>
<reference evidence="2" key="2">
    <citation type="submission" date="2015-01" db="EMBL/GenBank/DDBJ databases">
        <title>Evolutionary Origins and Diversification of the Mycorrhizal Mutualists.</title>
        <authorList>
            <consortium name="DOE Joint Genome Institute"/>
            <consortium name="Mycorrhizal Genomics Consortium"/>
            <person name="Kohler A."/>
            <person name="Kuo A."/>
            <person name="Nagy L.G."/>
            <person name="Floudas D."/>
            <person name="Copeland A."/>
            <person name="Barry K.W."/>
            <person name="Cichocki N."/>
            <person name="Veneault-Fourrey C."/>
            <person name="LaButti K."/>
            <person name="Lindquist E.A."/>
            <person name="Lipzen A."/>
            <person name="Lundell T."/>
            <person name="Morin E."/>
            <person name="Murat C."/>
            <person name="Riley R."/>
            <person name="Ohm R."/>
            <person name="Sun H."/>
            <person name="Tunlid A."/>
            <person name="Henrissat B."/>
            <person name="Grigoriev I.V."/>
            <person name="Hibbett D.S."/>
            <person name="Martin F."/>
        </authorList>
    </citation>
    <scope>NUCLEOTIDE SEQUENCE [LARGE SCALE GENOMIC DNA]</scope>
    <source>
        <strain evidence="2">MUT 4182</strain>
    </source>
</reference>
<dbReference type="EMBL" id="KN822972">
    <property type="protein sequence ID" value="KIO30394.1"/>
    <property type="molecule type" value="Genomic_DNA"/>
</dbReference>
<protein>
    <submittedName>
        <fullName evidence="1">Uncharacterized protein</fullName>
    </submittedName>
</protein>
<proteinExistence type="predicted"/>
<keyword evidence="2" id="KW-1185">Reference proteome</keyword>
<dbReference type="AlphaFoldDB" id="A0A0C3QRI3"/>
<organism evidence="1 2">
    <name type="scientific">Tulasnella calospora MUT 4182</name>
    <dbReference type="NCBI Taxonomy" id="1051891"/>
    <lineage>
        <taxon>Eukaryota</taxon>
        <taxon>Fungi</taxon>
        <taxon>Dikarya</taxon>
        <taxon>Basidiomycota</taxon>
        <taxon>Agaricomycotina</taxon>
        <taxon>Agaricomycetes</taxon>
        <taxon>Cantharellales</taxon>
        <taxon>Tulasnellaceae</taxon>
        <taxon>Tulasnella</taxon>
    </lineage>
</organism>
<dbReference type="HOGENOM" id="CLU_3020148_0_0_1"/>
<sequence length="56" mass="6359">IPSKPSNTTQLLQVTATNEAGPLLLRTKDHANHFWFRTKLDPRDPDVGVDLFFEPI</sequence>
<evidence type="ECO:0000313" key="2">
    <source>
        <dbReference type="Proteomes" id="UP000054248"/>
    </source>
</evidence>
<accession>A0A0C3QRI3</accession>